<dbReference type="PROSITE" id="PS50005">
    <property type="entry name" value="TPR"/>
    <property type="match status" value="1"/>
</dbReference>
<reference evidence="4 5" key="1">
    <citation type="submission" date="2019-02" db="EMBL/GenBank/DDBJ databases">
        <title>Deep-cultivation of Planctomycetes and their phenomic and genomic characterization uncovers novel biology.</title>
        <authorList>
            <person name="Wiegand S."/>
            <person name="Jogler M."/>
            <person name="Boedeker C."/>
            <person name="Pinto D."/>
            <person name="Vollmers J."/>
            <person name="Rivas-Marin E."/>
            <person name="Kohn T."/>
            <person name="Peeters S.H."/>
            <person name="Heuer A."/>
            <person name="Rast P."/>
            <person name="Oberbeckmann S."/>
            <person name="Bunk B."/>
            <person name="Jeske O."/>
            <person name="Meyerdierks A."/>
            <person name="Storesund J.E."/>
            <person name="Kallscheuer N."/>
            <person name="Luecker S."/>
            <person name="Lage O.M."/>
            <person name="Pohl T."/>
            <person name="Merkel B.J."/>
            <person name="Hornburger P."/>
            <person name="Mueller R.-W."/>
            <person name="Bruemmer F."/>
            <person name="Labrenz M."/>
            <person name="Spormann A.M."/>
            <person name="Op den Camp H."/>
            <person name="Overmann J."/>
            <person name="Amann R."/>
            <person name="Jetten M.S.M."/>
            <person name="Mascher T."/>
            <person name="Medema M.H."/>
            <person name="Devos D.P."/>
            <person name="Kaster A.-K."/>
            <person name="Ovreas L."/>
            <person name="Rohde M."/>
            <person name="Galperin M.Y."/>
            <person name="Jogler C."/>
        </authorList>
    </citation>
    <scope>NUCLEOTIDE SEQUENCE [LARGE SCALE GENOMIC DNA]</scope>
    <source>
        <strain evidence="4 5">Mal33</strain>
    </source>
</reference>
<evidence type="ECO:0000313" key="4">
    <source>
        <dbReference type="EMBL" id="QDV59266.1"/>
    </source>
</evidence>
<dbReference type="EMBL" id="CP036318">
    <property type="protein sequence ID" value="QDV59266.1"/>
    <property type="molecule type" value="Genomic_DNA"/>
</dbReference>
<dbReference type="PANTHER" id="PTHR45586">
    <property type="entry name" value="TPR REPEAT-CONTAINING PROTEIN PA4667"/>
    <property type="match status" value="1"/>
</dbReference>
<dbReference type="SUPFAM" id="SSF48452">
    <property type="entry name" value="TPR-like"/>
    <property type="match status" value="1"/>
</dbReference>
<dbReference type="AlphaFoldDB" id="A0A518J1Q0"/>
<dbReference type="Gene3D" id="1.25.40.10">
    <property type="entry name" value="Tetratricopeptide repeat domain"/>
    <property type="match status" value="1"/>
</dbReference>
<dbReference type="GO" id="GO:0042802">
    <property type="term" value="F:identical protein binding"/>
    <property type="evidence" value="ECO:0007669"/>
    <property type="project" value="InterPro"/>
</dbReference>
<dbReference type="PANTHER" id="PTHR45586:SF1">
    <property type="entry name" value="LIPOPOLYSACCHARIDE ASSEMBLY PROTEIN B"/>
    <property type="match status" value="1"/>
</dbReference>
<gene>
    <name evidence="4" type="ORF">Mal33_52940</name>
</gene>
<keyword evidence="2 3" id="KW-0802">TPR repeat</keyword>
<dbReference type="PROSITE" id="PS51257">
    <property type="entry name" value="PROKAR_LIPOPROTEIN"/>
    <property type="match status" value="1"/>
</dbReference>
<keyword evidence="5" id="KW-1185">Reference proteome</keyword>
<dbReference type="InterPro" id="IPR011717">
    <property type="entry name" value="TPR-4"/>
</dbReference>
<dbReference type="InterPro" id="IPR011990">
    <property type="entry name" value="TPR-like_helical_dom_sf"/>
</dbReference>
<dbReference type="Pfam" id="PF07721">
    <property type="entry name" value="TPR_4"/>
    <property type="match status" value="1"/>
</dbReference>
<protein>
    <submittedName>
        <fullName evidence="4">Cellulose synthase subunit BcsC</fullName>
    </submittedName>
</protein>
<name>A0A518J1Q0_9BACT</name>
<evidence type="ECO:0000256" key="2">
    <source>
        <dbReference type="ARBA" id="ARBA00022803"/>
    </source>
</evidence>
<evidence type="ECO:0000313" key="5">
    <source>
        <dbReference type="Proteomes" id="UP000316770"/>
    </source>
</evidence>
<dbReference type="InterPro" id="IPR019734">
    <property type="entry name" value="TPR_rpt"/>
</dbReference>
<dbReference type="RefSeq" id="WP_232529886.1">
    <property type="nucleotide sequence ID" value="NZ_CP036318.1"/>
</dbReference>
<accession>A0A518J1Q0</accession>
<organism evidence="4 5">
    <name type="scientific">Rosistilla oblonga</name>
    <dbReference type="NCBI Taxonomy" id="2527990"/>
    <lineage>
        <taxon>Bacteria</taxon>
        <taxon>Pseudomonadati</taxon>
        <taxon>Planctomycetota</taxon>
        <taxon>Planctomycetia</taxon>
        <taxon>Pirellulales</taxon>
        <taxon>Pirellulaceae</taxon>
        <taxon>Rosistilla</taxon>
    </lineage>
</organism>
<feature type="repeat" description="TPR" evidence="3">
    <location>
        <begin position="96"/>
        <end position="129"/>
    </location>
</feature>
<dbReference type="Proteomes" id="UP000316770">
    <property type="component" value="Chromosome"/>
</dbReference>
<evidence type="ECO:0000256" key="1">
    <source>
        <dbReference type="ARBA" id="ARBA00022737"/>
    </source>
</evidence>
<dbReference type="InterPro" id="IPR051012">
    <property type="entry name" value="CellSynth/LPSAsmb/PSIAsmb"/>
</dbReference>
<dbReference type="Pfam" id="PF14559">
    <property type="entry name" value="TPR_19"/>
    <property type="match status" value="1"/>
</dbReference>
<proteinExistence type="predicted"/>
<keyword evidence="1" id="KW-0677">Repeat</keyword>
<sequence>MSLQFNRTRRFCAAMMLVAVPLAIGCGSIGKKRDTDSDFLKPLASATPDVAKSKRQPMPSERSLCMQTAKTVASKGHAAEAVKLYEHVEQLDPAGEPLDAELAPLYADLGNHDAAIQRYKRIVQRSPDDSDLSNNFAWTLMESGRFDQAFAEATRGLQNDAGNRRLQSTLAMTHYRKGDSAAALRHFSEALGESAAHHNLAVLEIDAGNVDSARAHLQQAMQSAPPDAQTETFVAALDTAASKL</sequence>
<evidence type="ECO:0000256" key="3">
    <source>
        <dbReference type="PROSITE-ProRule" id="PRU00339"/>
    </source>
</evidence>